<comment type="caution">
    <text evidence="3">The sequence shown here is derived from an EMBL/GenBank/DDBJ whole genome shotgun (WGS) entry which is preliminary data.</text>
</comment>
<dbReference type="Gene3D" id="6.10.140.2130">
    <property type="match status" value="1"/>
</dbReference>
<evidence type="ECO:0000313" key="3">
    <source>
        <dbReference type="EMBL" id="CAK7919805.1"/>
    </source>
</evidence>
<dbReference type="Gene3D" id="6.10.140.2040">
    <property type="match status" value="1"/>
</dbReference>
<accession>A0AAV1TFT8</accession>
<organism evidence="3 4">
    <name type="scientific">Peronospora matthiolae</name>
    <dbReference type="NCBI Taxonomy" id="2874970"/>
    <lineage>
        <taxon>Eukaryota</taxon>
        <taxon>Sar</taxon>
        <taxon>Stramenopiles</taxon>
        <taxon>Oomycota</taxon>
        <taxon>Peronosporomycetes</taxon>
        <taxon>Peronosporales</taxon>
        <taxon>Peronosporaceae</taxon>
        <taxon>Peronospora</taxon>
    </lineage>
</organism>
<dbReference type="EMBL" id="CAKLBY020000050">
    <property type="protein sequence ID" value="CAK7919805.1"/>
    <property type="molecule type" value="Genomic_DNA"/>
</dbReference>
<sequence>MTDESHATAEQLPSLTEEQRRAASETIDDLLETRPDATALEQRNVLSTASPTVSGTLQGVQKQLQHKMRTDELAHRLETRPDVQELRDQAIVHGSDGVAPSLQAAQEKLQRQLNTEKVHQNLSKRPSVEELRSTGVLDTSADLAPRLTAAAKQLEKQLVQDHVSQLLEARPEKEELVLHHILPDQEVAVAPVLQGATQELARQLKADQVARQLRHRPAVTELETRGIIDEGELGEDVLPTKEQLLLQRARYARALGTVNRLAAEKLISAEEKTRLKDLILSDNETIVAALEGYELDGDNKEKLDALYRAFAQVPP</sequence>
<evidence type="ECO:0000256" key="2">
    <source>
        <dbReference type="SAM" id="MobiDB-lite"/>
    </source>
</evidence>
<proteinExistence type="predicted"/>
<evidence type="ECO:0000256" key="1">
    <source>
        <dbReference type="ARBA" id="ARBA00022737"/>
    </source>
</evidence>
<evidence type="ECO:0000313" key="4">
    <source>
        <dbReference type="Proteomes" id="UP001162060"/>
    </source>
</evidence>
<gene>
    <name evidence="3" type="ORF">PM001_LOCUS6200</name>
</gene>
<dbReference type="InterPro" id="IPR004018">
    <property type="entry name" value="RPEL_repeat"/>
</dbReference>
<reference evidence="3" key="1">
    <citation type="submission" date="2024-01" db="EMBL/GenBank/DDBJ databases">
        <authorList>
            <person name="Webb A."/>
        </authorList>
    </citation>
    <scope>NUCLEOTIDE SEQUENCE</scope>
    <source>
        <strain evidence="3">Pm1</strain>
    </source>
</reference>
<keyword evidence="1" id="KW-0677">Repeat</keyword>
<name>A0AAV1TFT8_9STRA</name>
<feature type="region of interest" description="Disordered" evidence="2">
    <location>
        <begin position="1"/>
        <end position="33"/>
    </location>
</feature>
<dbReference type="SMART" id="SM00707">
    <property type="entry name" value="RPEL"/>
    <property type="match status" value="5"/>
</dbReference>
<protein>
    <submittedName>
        <fullName evidence="3">Uncharacterized protein</fullName>
    </submittedName>
</protein>
<dbReference type="AlphaFoldDB" id="A0AAV1TFT8"/>
<dbReference type="Proteomes" id="UP001162060">
    <property type="component" value="Unassembled WGS sequence"/>
</dbReference>
<dbReference type="Gene3D" id="6.10.150.10">
    <property type="match status" value="2"/>
</dbReference>